<dbReference type="PATRIC" id="fig|273677.3.peg.2049"/>
<dbReference type="Proteomes" id="UP000024001">
    <property type="component" value="Unassembled WGS sequence"/>
</dbReference>
<organism evidence="1 2">
    <name type="scientific">Microbacterium oleivorans</name>
    <dbReference type="NCBI Taxonomy" id="273677"/>
    <lineage>
        <taxon>Bacteria</taxon>
        <taxon>Bacillati</taxon>
        <taxon>Actinomycetota</taxon>
        <taxon>Actinomycetes</taxon>
        <taxon>Micrococcales</taxon>
        <taxon>Microbacteriaceae</taxon>
        <taxon>Microbacterium</taxon>
    </lineage>
</organism>
<comment type="caution">
    <text evidence="1">The sequence shown here is derived from an EMBL/GenBank/DDBJ whole genome shotgun (WGS) entry which is preliminary data.</text>
</comment>
<accession>A0A031FRC6</accession>
<dbReference type="EMBL" id="JFYO01000006">
    <property type="protein sequence ID" value="EZP26862.1"/>
    <property type="molecule type" value="Genomic_DNA"/>
</dbReference>
<evidence type="ECO:0000313" key="2">
    <source>
        <dbReference type="Proteomes" id="UP000024001"/>
    </source>
</evidence>
<proteinExistence type="predicted"/>
<reference evidence="1 2" key="1">
    <citation type="submission" date="2014-03" db="EMBL/GenBank/DDBJ databases">
        <title>Draft Genome Sequences of 13 Willow Endophytes.</title>
        <authorList>
            <person name="Gan H.Y."/>
            <person name="Gan H.M."/>
            <person name="Savka M.A."/>
            <person name="Hudson A.O."/>
        </authorList>
    </citation>
    <scope>NUCLEOTIDE SEQUENCE [LARGE SCALE GENOMIC DNA]</scope>
    <source>
        <strain evidence="1 2">RIT293</strain>
    </source>
</reference>
<dbReference type="AlphaFoldDB" id="A0A031FRC6"/>
<protein>
    <submittedName>
        <fullName evidence="1">Uncharacterized protein</fullName>
    </submittedName>
</protein>
<name>A0A031FRC6_9MICO</name>
<dbReference type="RefSeq" id="WP_036312132.1">
    <property type="nucleotide sequence ID" value="NZ_JFYO01000006.1"/>
</dbReference>
<sequence>MHRETEIALKNYIWLAQNRDAVIHWDTETLVYGQGGVHVDQLTEPGLSLETAHYGYGPGSRKHDPARGMLELVHDSGRKTFNEPAWYWKAADGTKVDCTDDEIAVLHAAR</sequence>
<dbReference type="eggNOG" id="ENOG502ZHSX">
    <property type="taxonomic scope" value="Bacteria"/>
</dbReference>
<evidence type="ECO:0000313" key="1">
    <source>
        <dbReference type="EMBL" id="EZP26862.1"/>
    </source>
</evidence>
<keyword evidence="2" id="KW-1185">Reference proteome</keyword>
<gene>
    <name evidence="1" type="ORF">BW34_02064</name>
</gene>